<dbReference type="Gene3D" id="2.30.30.30">
    <property type="match status" value="1"/>
</dbReference>
<feature type="compositionally biased region" description="Basic residues" evidence="6">
    <location>
        <begin position="253"/>
        <end position="274"/>
    </location>
</feature>
<keyword evidence="5" id="KW-0694">RNA-binding</keyword>
<dbReference type="InterPro" id="IPR022671">
    <property type="entry name" value="Ribosomal_uL2_CS"/>
</dbReference>
<dbReference type="Pfam" id="PF00181">
    <property type="entry name" value="Ribosomal_L2_N"/>
    <property type="match status" value="1"/>
</dbReference>
<keyword evidence="2 5" id="KW-0689">Ribosomal protein</keyword>
<evidence type="ECO:0000256" key="6">
    <source>
        <dbReference type="SAM" id="MobiDB-lite"/>
    </source>
</evidence>
<organism evidence="9">
    <name type="scientific">Aerophobetes bacterium</name>
    <dbReference type="NCBI Taxonomy" id="2030807"/>
    <lineage>
        <taxon>Bacteria</taxon>
        <taxon>Candidatus Aerophobota</taxon>
    </lineage>
</organism>
<evidence type="ECO:0000313" key="9">
    <source>
        <dbReference type="EMBL" id="HHF98502.1"/>
    </source>
</evidence>
<dbReference type="SMART" id="SM01382">
    <property type="entry name" value="Ribosomal_L2_C"/>
    <property type="match status" value="1"/>
</dbReference>
<dbReference type="SMART" id="SM01383">
    <property type="entry name" value="Ribosomal_L2"/>
    <property type="match status" value="1"/>
</dbReference>
<dbReference type="EMBL" id="DRTT01000098">
    <property type="protein sequence ID" value="HHF98502.1"/>
    <property type="molecule type" value="Genomic_DNA"/>
</dbReference>
<dbReference type="HAMAP" id="MF_01320_B">
    <property type="entry name" value="Ribosomal_uL2_B"/>
    <property type="match status" value="1"/>
</dbReference>
<feature type="region of interest" description="Disordered" evidence="6">
    <location>
        <begin position="221"/>
        <end position="274"/>
    </location>
</feature>
<dbReference type="Proteomes" id="UP000886070">
    <property type="component" value="Unassembled WGS sequence"/>
</dbReference>
<dbReference type="AlphaFoldDB" id="A0A7V5LYU7"/>
<dbReference type="InterPro" id="IPR002171">
    <property type="entry name" value="Ribosomal_uL2"/>
</dbReference>
<keyword evidence="5" id="KW-0699">rRNA-binding</keyword>
<comment type="similarity">
    <text evidence="1 5">Belongs to the universal ribosomal protein uL2 family.</text>
</comment>
<evidence type="ECO:0000256" key="3">
    <source>
        <dbReference type="ARBA" id="ARBA00023274"/>
    </source>
</evidence>
<dbReference type="Pfam" id="PF03947">
    <property type="entry name" value="Ribosomal_L2_C"/>
    <property type="match status" value="1"/>
</dbReference>
<dbReference type="GO" id="GO:0002181">
    <property type="term" value="P:cytoplasmic translation"/>
    <property type="evidence" value="ECO:0007669"/>
    <property type="project" value="TreeGrafter"/>
</dbReference>
<dbReference type="InterPro" id="IPR005880">
    <property type="entry name" value="Ribosomal_uL2_bac/org-type"/>
</dbReference>
<evidence type="ECO:0000259" key="8">
    <source>
        <dbReference type="SMART" id="SM01383"/>
    </source>
</evidence>
<dbReference type="GO" id="GO:0016740">
    <property type="term" value="F:transferase activity"/>
    <property type="evidence" value="ECO:0007669"/>
    <property type="project" value="InterPro"/>
</dbReference>
<evidence type="ECO:0000259" key="7">
    <source>
        <dbReference type="SMART" id="SM01382"/>
    </source>
</evidence>
<dbReference type="FunFam" id="2.30.30.30:FF:000001">
    <property type="entry name" value="50S ribosomal protein L2"/>
    <property type="match status" value="1"/>
</dbReference>
<dbReference type="InterPro" id="IPR008991">
    <property type="entry name" value="Translation_prot_SH3-like_sf"/>
</dbReference>
<dbReference type="PANTHER" id="PTHR13691:SF5">
    <property type="entry name" value="LARGE RIBOSOMAL SUBUNIT PROTEIN UL2M"/>
    <property type="match status" value="1"/>
</dbReference>
<reference evidence="9" key="1">
    <citation type="journal article" date="2020" name="mSystems">
        <title>Genome- and Community-Level Interaction Insights into Carbon Utilization and Element Cycling Functions of Hydrothermarchaeota in Hydrothermal Sediment.</title>
        <authorList>
            <person name="Zhou Z."/>
            <person name="Liu Y."/>
            <person name="Xu W."/>
            <person name="Pan J."/>
            <person name="Luo Z.H."/>
            <person name="Li M."/>
        </authorList>
    </citation>
    <scope>NUCLEOTIDE SEQUENCE [LARGE SCALE GENOMIC DNA]</scope>
    <source>
        <strain evidence="9">HyVt-92</strain>
    </source>
</reference>
<comment type="caution">
    <text evidence="9">The sequence shown here is derived from an EMBL/GenBank/DDBJ whole genome shotgun (WGS) entry which is preliminary data.</text>
</comment>
<dbReference type="InterPro" id="IPR022669">
    <property type="entry name" value="Ribosomal_uL2_C"/>
</dbReference>
<accession>A0A7V5LYU7</accession>
<evidence type="ECO:0000256" key="1">
    <source>
        <dbReference type="ARBA" id="ARBA00005636"/>
    </source>
</evidence>
<sequence length="274" mass="30362">MPIKVYKPTSPGRRHQTGYTFSEITKKEPEKSLTIDIKKAPGRNNQGRITSRHRGGGVKKKYRIIDFKRDKDGIPAKVLSIEYDPYRTARIALLQYADGEKRYIIAPEGLKVGDEVLSGENAPVKVGNTLPLSKIPEGTSIYNIELKRGKGGQLARSAGTFAELLSKEGKYAQVKLPSGEIRLINIECRATVGRVGNVEHENITIGKAGRARLMGRRPYVRGSAMNPIDHPHGGGEGRSGPGRHPVTPWGKPTKGKKTRKKRKPSDKFIIQRRK</sequence>
<evidence type="ECO:0000256" key="2">
    <source>
        <dbReference type="ARBA" id="ARBA00022980"/>
    </source>
</evidence>
<dbReference type="Gene3D" id="2.40.50.140">
    <property type="entry name" value="Nucleic acid-binding proteins"/>
    <property type="match status" value="1"/>
</dbReference>
<dbReference type="PANTHER" id="PTHR13691">
    <property type="entry name" value="RIBOSOMAL PROTEIN L2"/>
    <property type="match status" value="1"/>
</dbReference>
<dbReference type="GO" id="GO:0003735">
    <property type="term" value="F:structural constituent of ribosome"/>
    <property type="evidence" value="ECO:0007669"/>
    <property type="project" value="InterPro"/>
</dbReference>
<dbReference type="NCBIfam" id="TIGR01171">
    <property type="entry name" value="rplB_bact"/>
    <property type="match status" value="1"/>
</dbReference>
<gene>
    <name evidence="5" type="primary">rplB</name>
    <name evidence="9" type="ORF">ENL39_03325</name>
</gene>
<dbReference type="InterPro" id="IPR014722">
    <property type="entry name" value="Rib_uL2_dom2"/>
</dbReference>
<feature type="domain" description="Large ribosomal subunit protein uL2 RNA-binding" evidence="8">
    <location>
        <begin position="42"/>
        <end position="118"/>
    </location>
</feature>
<proteinExistence type="inferred from homology"/>
<dbReference type="GO" id="GO:0015934">
    <property type="term" value="C:large ribosomal subunit"/>
    <property type="evidence" value="ECO:0007669"/>
    <property type="project" value="InterPro"/>
</dbReference>
<comment type="subunit">
    <text evidence="5">Part of the 50S ribosomal subunit. Forms a bridge to the 30S subunit in the 70S ribosome.</text>
</comment>
<dbReference type="InterPro" id="IPR022666">
    <property type="entry name" value="Ribosomal_uL2_RNA-bd_dom"/>
</dbReference>
<dbReference type="InterPro" id="IPR012340">
    <property type="entry name" value="NA-bd_OB-fold"/>
</dbReference>
<dbReference type="SUPFAM" id="SSF50249">
    <property type="entry name" value="Nucleic acid-binding proteins"/>
    <property type="match status" value="1"/>
</dbReference>
<dbReference type="Gene3D" id="4.10.950.10">
    <property type="entry name" value="Ribosomal protein L2, domain 3"/>
    <property type="match status" value="1"/>
</dbReference>
<dbReference type="PROSITE" id="PS00467">
    <property type="entry name" value="RIBOSOMAL_L2"/>
    <property type="match status" value="1"/>
</dbReference>
<dbReference type="SUPFAM" id="SSF50104">
    <property type="entry name" value="Translation proteins SH3-like domain"/>
    <property type="match status" value="1"/>
</dbReference>
<feature type="domain" description="Large ribosomal subunit protein uL2 C-terminal" evidence="7">
    <location>
        <begin position="124"/>
        <end position="252"/>
    </location>
</feature>
<dbReference type="FunFam" id="2.40.50.140:FF:000003">
    <property type="entry name" value="50S ribosomal protein L2"/>
    <property type="match status" value="1"/>
</dbReference>
<dbReference type="GO" id="GO:0019843">
    <property type="term" value="F:rRNA binding"/>
    <property type="evidence" value="ECO:0007669"/>
    <property type="project" value="UniProtKB-UniRule"/>
</dbReference>
<evidence type="ECO:0000256" key="5">
    <source>
        <dbReference type="HAMAP-Rule" id="MF_01320"/>
    </source>
</evidence>
<dbReference type="PIRSF" id="PIRSF002158">
    <property type="entry name" value="Ribosomal_L2"/>
    <property type="match status" value="1"/>
</dbReference>
<dbReference type="FunFam" id="4.10.950.10:FF:000001">
    <property type="entry name" value="50S ribosomal protein L2"/>
    <property type="match status" value="1"/>
</dbReference>
<evidence type="ECO:0000256" key="4">
    <source>
        <dbReference type="ARBA" id="ARBA00035242"/>
    </source>
</evidence>
<protein>
    <recommendedName>
        <fullName evidence="4 5">Large ribosomal subunit protein uL2</fullName>
    </recommendedName>
</protein>
<name>A0A7V5LYU7_UNCAE</name>
<dbReference type="InterPro" id="IPR014726">
    <property type="entry name" value="Ribosomal_uL2_dom3"/>
</dbReference>
<keyword evidence="3 5" id="KW-0687">Ribonucleoprotein</keyword>
<comment type="function">
    <text evidence="5">One of the primary rRNA binding proteins. Required for association of the 30S and 50S subunits to form the 70S ribosome, for tRNA binding and peptide bond formation. It has been suggested to have peptidyltransferase activity; this is somewhat controversial. Makes several contacts with the 16S rRNA in the 70S ribosome.</text>
</comment>